<dbReference type="InterPro" id="IPR009056">
    <property type="entry name" value="Cyt_c-like_dom"/>
</dbReference>
<evidence type="ECO:0000256" key="4">
    <source>
        <dbReference type="PROSITE-ProRule" id="PRU00433"/>
    </source>
</evidence>
<dbReference type="Gene3D" id="1.10.760.10">
    <property type="entry name" value="Cytochrome c-like domain"/>
    <property type="match status" value="1"/>
</dbReference>
<evidence type="ECO:0000259" key="5">
    <source>
        <dbReference type="PROSITE" id="PS51007"/>
    </source>
</evidence>
<proteinExistence type="predicted"/>
<protein>
    <recommendedName>
        <fullName evidence="5">Cytochrome c domain-containing protein</fullName>
    </recommendedName>
</protein>
<dbReference type="PANTHER" id="PTHR43739:SF5">
    <property type="entry name" value="EXO-ALPHA-SIALIDASE"/>
    <property type="match status" value="1"/>
</dbReference>
<evidence type="ECO:0000256" key="3">
    <source>
        <dbReference type="ARBA" id="ARBA00023004"/>
    </source>
</evidence>
<reference evidence="6" key="2">
    <citation type="submission" date="2020-09" db="EMBL/GenBank/DDBJ databases">
        <authorList>
            <person name="Sun Q."/>
            <person name="Zhou Y."/>
        </authorList>
    </citation>
    <scope>NUCLEOTIDE SEQUENCE</scope>
    <source>
        <strain evidence="6">CGMCC 1.15254</strain>
    </source>
</reference>
<gene>
    <name evidence="6" type="ORF">GCM10011332_23460</name>
</gene>
<comment type="caution">
    <text evidence="6">The sequence shown here is derived from an EMBL/GenBank/DDBJ whole genome shotgun (WGS) entry which is preliminary data.</text>
</comment>
<evidence type="ECO:0000256" key="1">
    <source>
        <dbReference type="ARBA" id="ARBA00022617"/>
    </source>
</evidence>
<dbReference type="GO" id="GO:0009055">
    <property type="term" value="F:electron transfer activity"/>
    <property type="evidence" value="ECO:0007669"/>
    <property type="project" value="InterPro"/>
</dbReference>
<dbReference type="PROSITE" id="PS51007">
    <property type="entry name" value="CYTC"/>
    <property type="match status" value="1"/>
</dbReference>
<dbReference type="InterPro" id="IPR015943">
    <property type="entry name" value="WD40/YVTN_repeat-like_dom_sf"/>
</dbReference>
<keyword evidence="1 4" id="KW-0349">Heme</keyword>
<dbReference type="AlphaFoldDB" id="A0A917C233"/>
<dbReference type="InterPro" id="IPR052025">
    <property type="entry name" value="Xyloglucanase_GH74"/>
</dbReference>
<dbReference type="Pfam" id="PF00034">
    <property type="entry name" value="Cytochrom_C"/>
    <property type="match status" value="1"/>
</dbReference>
<evidence type="ECO:0000256" key="2">
    <source>
        <dbReference type="ARBA" id="ARBA00022723"/>
    </source>
</evidence>
<dbReference type="InterPro" id="IPR036909">
    <property type="entry name" value="Cyt_c-like_dom_sf"/>
</dbReference>
<evidence type="ECO:0000313" key="7">
    <source>
        <dbReference type="Proteomes" id="UP000632498"/>
    </source>
</evidence>
<sequence>MAVGIFIASSVYAENPKQDVYLHQLKDVSGIVFNPKDQEKFTVSTPHGIFTVRDNGLVKKLNKTPGYFMELISHPNNPNVMFASGYVSKTEKMGVVRTEDGGRNWQELGEGAKGKASFYAMTISPINPRILYGVDEAIQASRDGGKTWQVISPIQGERIFEIAVSPLNPQTVYAGTFNGLLKSEDGAKTWKNIGPIDKPVVSLEVTKQGEIHAFIYDYGYISSSEKSLKWKRGAKFFQNRALLNVTIDPRNPKHIYGVSDTGAMMISKDSGNSWASFEGHQYSSAKRIKAGKQLYEDNCLACHGKNGIGENPDDPAAIDDNGLPLAPSLNNTMHAWHHSDKQLILTILNGSPRNERMIAWKEQDLTREDAENLVAYMKSLWNFNSLSCQGPRHMSCMH</sequence>
<keyword evidence="2 4" id="KW-0479">Metal-binding</keyword>
<dbReference type="PANTHER" id="PTHR43739">
    <property type="entry name" value="XYLOGLUCANASE (EUROFUNG)"/>
    <property type="match status" value="1"/>
</dbReference>
<dbReference type="Gene3D" id="2.130.10.10">
    <property type="entry name" value="YVTN repeat-like/Quinoprotein amine dehydrogenase"/>
    <property type="match status" value="1"/>
</dbReference>
<keyword evidence="3 4" id="KW-0408">Iron</keyword>
<name>A0A917C233_9PROT</name>
<evidence type="ECO:0000313" key="6">
    <source>
        <dbReference type="EMBL" id="GGF68593.1"/>
    </source>
</evidence>
<reference evidence="6" key="1">
    <citation type="journal article" date="2014" name="Int. J. Syst. Evol. Microbiol.">
        <title>Complete genome sequence of Corynebacterium casei LMG S-19264T (=DSM 44701T), isolated from a smear-ripened cheese.</title>
        <authorList>
            <consortium name="US DOE Joint Genome Institute (JGI-PGF)"/>
            <person name="Walter F."/>
            <person name="Albersmeier A."/>
            <person name="Kalinowski J."/>
            <person name="Ruckert C."/>
        </authorList>
    </citation>
    <scope>NUCLEOTIDE SEQUENCE</scope>
    <source>
        <strain evidence="6">CGMCC 1.15254</strain>
    </source>
</reference>
<keyword evidence="7" id="KW-1185">Reference proteome</keyword>
<dbReference type="CDD" id="cd15482">
    <property type="entry name" value="Sialidase_non-viral"/>
    <property type="match status" value="1"/>
</dbReference>
<dbReference type="SUPFAM" id="SSF46626">
    <property type="entry name" value="Cytochrome c"/>
    <property type="match status" value="1"/>
</dbReference>
<accession>A0A917C233</accession>
<dbReference type="GO" id="GO:0010411">
    <property type="term" value="P:xyloglucan metabolic process"/>
    <property type="evidence" value="ECO:0007669"/>
    <property type="project" value="TreeGrafter"/>
</dbReference>
<dbReference type="GO" id="GO:0046872">
    <property type="term" value="F:metal ion binding"/>
    <property type="evidence" value="ECO:0007669"/>
    <property type="project" value="UniProtKB-KW"/>
</dbReference>
<dbReference type="EMBL" id="BMHV01000017">
    <property type="protein sequence ID" value="GGF68593.1"/>
    <property type="molecule type" value="Genomic_DNA"/>
</dbReference>
<dbReference type="GO" id="GO:0020037">
    <property type="term" value="F:heme binding"/>
    <property type="evidence" value="ECO:0007669"/>
    <property type="project" value="InterPro"/>
</dbReference>
<feature type="domain" description="Cytochrome c" evidence="5">
    <location>
        <begin position="286"/>
        <end position="381"/>
    </location>
</feature>
<dbReference type="Proteomes" id="UP000632498">
    <property type="component" value="Unassembled WGS sequence"/>
</dbReference>
<organism evidence="6 7">
    <name type="scientific">Terasakiella brassicae</name>
    <dbReference type="NCBI Taxonomy" id="1634917"/>
    <lineage>
        <taxon>Bacteria</taxon>
        <taxon>Pseudomonadati</taxon>
        <taxon>Pseudomonadota</taxon>
        <taxon>Alphaproteobacteria</taxon>
        <taxon>Rhodospirillales</taxon>
        <taxon>Terasakiellaceae</taxon>
        <taxon>Terasakiella</taxon>
    </lineage>
</organism>
<dbReference type="SUPFAM" id="SSF110296">
    <property type="entry name" value="Oligoxyloglucan reducing end-specific cellobiohydrolase"/>
    <property type="match status" value="1"/>
</dbReference>